<name>A0AAX1BWX6_KLEPN</name>
<protein>
    <submittedName>
        <fullName evidence="1">Uncharacterized protein</fullName>
    </submittedName>
</protein>
<sequence length="191" mass="21743">MGDVLTITISNGISSSNAAGVVFGNTMQLSKDRNISYRKKAETVLSKQYNSKGEGEVYSILERFTTEALRSFIDRKRSDILKYSEIFNLFEKLKDFNTLGAEEIDRKTLRSADFFMRNYVAAFGLTAPKIKIFDDGELSFFWNDKSCAVDLTVEPDETYSFYAKNKNERKGIKGNYNISITPPEQLLSMLK</sequence>
<comment type="caution">
    <text evidence="1">The sequence shown here is derived from an EMBL/GenBank/DDBJ whole genome shotgun (WGS) entry which is preliminary data.</text>
</comment>
<evidence type="ECO:0000313" key="2">
    <source>
        <dbReference type="Proteomes" id="UP000245817"/>
    </source>
</evidence>
<dbReference type="RefSeq" id="WP_040147517.1">
    <property type="nucleotide sequence ID" value="NZ_BAABZZ010000026.1"/>
</dbReference>
<dbReference type="AlphaFoldDB" id="A0AAX1BWX6"/>
<gene>
    <name evidence="1" type="ORF">CP554_06715</name>
</gene>
<dbReference type="Proteomes" id="UP000245817">
    <property type="component" value="Unassembled WGS sequence"/>
</dbReference>
<reference evidence="1 2" key="1">
    <citation type="submission" date="2017-09" db="EMBL/GenBank/DDBJ databases">
        <title>Molecular Epidemiology of Livestock-Associated Methicillin Resistant Staphylococcus aureus (LA-MRSA) and Extended-Spectrum Beta-Lactamase (ESBL)-Producing Enterobacteriaceae in Pigs and Exposed Workers in Cameroon and South Africa.</title>
        <authorList>
            <person name="Founou L."/>
            <person name="Founou R.C."/>
            <person name="Allam M."/>
            <person name="Ismail A."/>
            <person name="Essack S.Y."/>
        </authorList>
    </citation>
    <scope>NUCLEOTIDE SEQUENCE [LARGE SCALE GENOMIC DNA]</scope>
    <source>
        <strain evidence="1 2">HH516E4IA</strain>
    </source>
</reference>
<accession>A0AAX1BWX6</accession>
<dbReference type="EMBL" id="PCFF01000004">
    <property type="protein sequence ID" value="PVU63601.1"/>
    <property type="molecule type" value="Genomic_DNA"/>
</dbReference>
<evidence type="ECO:0000313" key="1">
    <source>
        <dbReference type="EMBL" id="PVU63601.1"/>
    </source>
</evidence>
<organism evidence="1 2">
    <name type="scientific">Klebsiella pneumoniae</name>
    <dbReference type="NCBI Taxonomy" id="573"/>
    <lineage>
        <taxon>Bacteria</taxon>
        <taxon>Pseudomonadati</taxon>
        <taxon>Pseudomonadota</taxon>
        <taxon>Gammaproteobacteria</taxon>
        <taxon>Enterobacterales</taxon>
        <taxon>Enterobacteriaceae</taxon>
        <taxon>Klebsiella/Raoultella group</taxon>
        <taxon>Klebsiella</taxon>
        <taxon>Klebsiella pneumoniae complex</taxon>
    </lineage>
</organism>
<proteinExistence type="predicted"/>